<dbReference type="InterPro" id="IPR050553">
    <property type="entry name" value="Thioredoxin_ResA/DsbE_sf"/>
</dbReference>
<proteinExistence type="predicted"/>
<evidence type="ECO:0000259" key="4">
    <source>
        <dbReference type="PROSITE" id="PS51352"/>
    </source>
</evidence>
<dbReference type="CDD" id="cd02966">
    <property type="entry name" value="TlpA_like_family"/>
    <property type="match status" value="1"/>
</dbReference>
<name>A0ABU3KBX2_9BACT</name>
<evidence type="ECO:0000256" key="3">
    <source>
        <dbReference type="ARBA" id="ARBA00023284"/>
    </source>
</evidence>
<organism evidence="5 6">
    <name type="scientific">Candidatus Nitronereus thalassa</name>
    <dbReference type="NCBI Taxonomy" id="3020898"/>
    <lineage>
        <taxon>Bacteria</taxon>
        <taxon>Pseudomonadati</taxon>
        <taxon>Nitrospirota</taxon>
        <taxon>Nitrospiria</taxon>
        <taxon>Nitrospirales</taxon>
        <taxon>Nitrospiraceae</taxon>
        <taxon>Candidatus Nitronereus</taxon>
    </lineage>
</organism>
<evidence type="ECO:0000256" key="1">
    <source>
        <dbReference type="ARBA" id="ARBA00004196"/>
    </source>
</evidence>
<dbReference type="InterPro" id="IPR017937">
    <property type="entry name" value="Thioredoxin_CS"/>
</dbReference>
<reference evidence="5 6" key="1">
    <citation type="journal article" date="2023" name="ISME J.">
        <title>Cultivation and genomic characterization of novel and ubiquitous marine nitrite-oxidizing bacteria from the Nitrospirales.</title>
        <authorList>
            <person name="Mueller A.J."/>
            <person name="Daebeler A."/>
            <person name="Herbold C.W."/>
            <person name="Kirkegaard R.H."/>
            <person name="Daims H."/>
        </authorList>
    </citation>
    <scope>NUCLEOTIDE SEQUENCE [LARGE SCALE GENOMIC DNA]</scope>
    <source>
        <strain evidence="5 6">EB</strain>
    </source>
</reference>
<dbReference type="Gene3D" id="3.40.30.10">
    <property type="entry name" value="Glutaredoxin"/>
    <property type="match status" value="1"/>
</dbReference>
<dbReference type="PANTHER" id="PTHR42852">
    <property type="entry name" value="THIOL:DISULFIDE INTERCHANGE PROTEIN DSBE"/>
    <property type="match status" value="1"/>
</dbReference>
<evidence type="ECO:0000256" key="2">
    <source>
        <dbReference type="ARBA" id="ARBA00022748"/>
    </source>
</evidence>
<dbReference type="SUPFAM" id="SSF52833">
    <property type="entry name" value="Thioredoxin-like"/>
    <property type="match status" value="1"/>
</dbReference>
<feature type="domain" description="Thioredoxin" evidence="4">
    <location>
        <begin position="40"/>
        <end position="180"/>
    </location>
</feature>
<keyword evidence="2" id="KW-0201">Cytochrome c-type biogenesis</keyword>
<dbReference type="Proteomes" id="UP001250932">
    <property type="component" value="Unassembled WGS sequence"/>
</dbReference>
<evidence type="ECO:0000313" key="5">
    <source>
        <dbReference type="EMBL" id="MDT7043920.1"/>
    </source>
</evidence>
<accession>A0ABU3KBX2</accession>
<keyword evidence="6" id="KW-1185">Reference proteome</keyword>
<gene>
    <name evidence="5" type="ORF">PPG34_16330</name>
</gene>
<keyword evidence="3" id="KW-0676">Redox-active center</keyword>
<dbReference type="PANTHER" id="PTHR42852:SF17">
    <property type="entry name" value="THIOREDOXIN-LIKE PROTEIN HI_1115"/>
    <property type="match status" value="1"/>
</dbReference>
<sequence length="185" mass="20708">MLQVIVFLLFGLPIPLLPHTVSGHSVWANDTLSSLQIVPPIPPAQAPHFRIVTLEGIPVDSQQLLGKVVLLNFWATWCGPCKEEMPALNRLQEHFPRDKFKILAVTTDIQPKAIQAFWNLLHLNMEVLLDETQEVSQQFFVRGLPTTILIGSDGTILGRAMGPRDWDSQDAIAFIRTLVNPESIE</sequence>
<dbReference type="PROSITE" id="PS51352">
    <property type="entry name" value="THIOREDOXIN_2"/>
    <property type="match status" value="1"/>
</dbReference>
<dbReference type="Pfam" id="PF08534">
    <property type="entry name" value="Redoxin"/>
    <property type="match status" value="1"/>
</dbReference>
<protein>
    <submittedName>
        <fullName evidence="5">TlpA disulfide reductase family protein</fullName>
    </submittedName>
</protein>
<dbReference type="PROSITE" id="PS00194">
    <property type="entry name" value="THIOREDOXIN_1"/>
    <property type="match status" value="1"/>
</dbReference>
<dbReference type="InterPro" id="IPR013766">
    <property type="entry name" value="Thioredoxin_domain"/>
</dbReference>
<dbReference type="EMBL" id="JAQOUE010000002">
    <property type="protein sequence ID" value="MDT7043920.1"/>
    <property type="molecule type" value="Genomic_DNA"/>
</dbReference>
<evidence type="ECO:0000313" key="6">
    <source>
        <dbReference type="Proteomes" id="UP001250932"/>
    </source>
</evidence>
<dbReference type="InterPro" id="IPR036249">
    <property type="entry name" value="Thioredoxin-like_sf"/>
</dbReference>
<dbReference type="RefSeq" id="WP_313834506.1">
    <property type="nucleotide sequence ID" value="NZ_JAQOUE010000002.1"/>
</dbReference>
<comment type="subcellular location">
    <subcellularLocation>
        <location evidence="1">Cell envelope</location>
    </subcellularLocation>
</comment>
<dbReference type="InterPro" id="IPR013740">
    <property type="entry name" value="Redoxin"/>
</dbReference>
<comment type="caution">
    <text evidence="5">The sequence shown here is derived from an EMBL/GenBank/DDBJ whole genome shotgun (WGS) entry which is preliminary data.</text>
</comment>